<keyword evidence="2" id="KW-1185">Reference proteome</keyword>
<dbReference type="AlphaFoldDB" id="A0A914PKJ0"/>
<feature type="compositionally biased region" description="Polar residues" evidence="1">
    <location>
        <begin position="21"/>
        <end position="32"/>
    </location>
</feature>
<name>A0A914PKJ0_9BILA</name>
<proteinExistence type="predicted"/>
<feature type="compositionally biased region" description="Basic and acidic residues" evidence="1">
    <location>
        <begin position="1"/>
        <end position="17"/>
    </location>
</feature>
<sequence length="203" mass="23166">MSVRKFDNDDTNVKEEMSEPNVLQMNNLNESYNAGVGPQIVNHREEREGNQESVDRAAEEVDDIKEIPEIKTEVKAEPEIFILDDVVETNEVQPEIKQESVAESHHFGVPSGDFLRSTLGKFDIEPTNEVDAFYSEFQYTKIPTTASPGATFEISSSTDSFFKCLSLYLTGKEEHFSNIKMGIRVYFYDNSKTFGMLFYLIFL</sequence>
<feature type="compositionally biased region" description="Basic and acidic residues" evidence="1">
    <location>
        <begin position="42"/>
        <end position="60"/>
    </location>
</feature>
<evidence type="ECO:0000313" key="2">
    <source>
        <dbReference type="Proteomes" id="UP000887578"/>
    </source>
</evidence>
<evidence type="ECO:0000256" key="1">
    <source>
        <dbReference type="SAM" id="MobiDB-lite"/>
    </source>
</evidence>
<feature type="region of interest" description="Disordered" evidence="1">
    <location>
        <begin position="1"/>
        <end position="60"/>
    </location>
</feature>
<evidence type="ECO:0000313" key="3">
    <source>
        <dbReference type="WBParaSite" id="PDA_v2.g18930.t1"/>
    </source>
</evidence>
<dbReference type="WBParaSite" id="PDA_v2.g18930.t1">
    <property type="protein sequence ID" value="PDA_v2.g18930.t1"/>
    <property type="gene ID" value="PDA_v2.g18930"/>
</dbReference>
<accession>A0A914PKJ0</accession>
<dbReference type="Proteomes" id="UP000887578">
    <property type="component" value="Unplaced"/>
</dbReference>
<protein>
    <submittedName>
        <fullName evidence="3">Uncharacterized protein</fullName>
    </submittedName>
</protein>
<reference evidence="3" key="1">
    <citation type="submission" date="2022-11" db="UniProtKB">
        <authorList>
            <consortium name="WormBaseParasite"/>
        </authorList>
    </citation>
    <scope>IDENTIFICATION</scope>
</reference>
<organism evidence="2 3">
    <name type="scientific">Panagrolaimus davidi</name>
    <dbReference type="NCBI Taxonomy" id="227884"/>
    <lineage>
        <taxon>Eukaryota</taxon>
        <taxon>Metazoa</taxon>
        <taxon>Ecdysozoa</taxon>
        <taxon>Nematoda</taxon>
        <taxon>Chromadorea</taxon>
        <taxon>Rhabditida</taxon>
        <taxon>Tylenchina</taxon>
        <taxon>Panagrolaimomorpha</taxon>
        <taxon>Panagrolaimoidea</taxon>
        <taxon>Panagrolaimidae</taxon>
        <taxon>Panagrolaimus</taxon>
    </lineage>
</organism>